<keyword evidence="2 5" id="KW-0694">RNA-binding</keyword>
<dbReference type="InterPro" id="IPR020057">
    <property type="entry name" value="Ribosomal_bL25_b-dom"/>
</dbReference>
<evidence type="ECO:0000256" key="1">
    <source>
        <dbReference type="ARBA" id="ARBA00022730"/>
    </source>
</evidence>
<dbReference type="EMBL" id="CP003360">
    <property type="protein sequence ID" value="AFM26417.1"/>
    <property type="molecule type" value="Genomic_DNA"/>
</dbReference>
<dbReference type="InterPro" id="IPR029751">
    <property type="entry name" value="Ribosomal_L25_dom"/>
</dbReference>
<keyword evidence="3 5" id="KW-0689">Ribosomal protein</keyword>
<keyword evidence="1 5" id="KW-0699">rRNA-binding</keyword>
<reference evidence="9" key="1">
    <citation type="submission" date="2012-06" db="EMBL/GenBank/DDBJ databases">
        <title>Complete sequence of chromosome of Desulfomonile tiedjei DSM 6799.</title>
        <authorList>
            <person name="Lucas S."/>
            <person name="Copeland A."/>
            <person name="Lapidus A."/>
            <person name="Glavina del Rio T."/>
            <person name="Dalin E."/>
            <person name="Tice H."/>
            <person name="Bruce D."/>
            <person name="Goodwin L."/>
            <person name="Pitluck S."/>
            <person name="Peters L."/>
            <person name="Ovchinnikova G."/>
            <person name="Zeytun A."/>
            <person name="Lu M."/>
            <person name="Kyrpides N."/>
            <person name="Mavromatis K."/>
            <person name="Ivanova N."/>
            <person name="Brettin T."/>
            <person name="Detter J.C."/>
            <person name="Han C."/>
            <person name="Larimer F."/>
            <person name="Land M."/>
            <person name="Hauser L."/>
            <person name="Markowitz V."/>
            <person name="Cheng J.-F."/>
            <person name="Hugenholtz P."/>
            <person name="Woyke T."/>
            <person name="Wu D."/>
            <person name="Spring S."/>
            <person name="Schroeder M."/>
            <person name="Brambilla E."/>
            <person name="Klenk H.-P."/>
            <person name="Eisen J.A."/>
        </authorList>
    </citation>
    <scope>NUCLEOTIDE SEQUENCE [LARGE SCALE GENOMIC DNA]</scope>
    <source>
        <strain evidence="9">ATCC 49306 / DSM 6799 / DCB-1</strain>
    </source>
</reference>
<dbReference type="Pfam" id="PF01386">
    <property type="entry name" value="Ribosomal_L25p"/>
    <property type="match status" value="1"/>
</dbReference>
<dbReference type="Proteomes" id="UP000006055">
    <property type="component" value="Chromosome"/>
</dbReference>
<evidence type="ECO:0000256" key="5">
    <source>
        <dbReference type="HAMAP-Rule" id="MF_01334"/>
    </source>
</evidence>
<dbReference type="Pfam" id="PF14693">
    <property type="entry name" value="Ribosomal_TL5_C"/>
    <property type="match status" value="1"/>
</dbReference>
<comment type="similarity">
    <text evidence="5">Belongs to the bacterial ribosomal protein bL25 family. CTC subfamily.</text>
</comment>
<dbReference type="InterPro" id="IPR011035">
    <property type="entry name" value="Ribosomal_bL25/Gln-tRNA_synth"/>
</dbReference>
<keyword evidence="4 5" id="KW-0687">Ribonucleoprotein</keyword>
<dbReference type="CDD" id="cd00495">
    <property type="entry name" value="Ribosomal_L25_TL5_CTC"/>
    <property type="match status" value="1"/>
</dbReference>
<feature type="domain" description="Large ribosomal subunit protein bL25 L25" evidence="6">
    <location>
        <begin position="6"/>
        <end position="96"/>
    </location>
</feature>
<gene>
    <name evidence="5" type="primary">rplY</name>
    <name evidence="5" type="synonym">ctc</name>
    <name evidence="8" type="ordered locus">Desti_3774</name>
</gene>
<organism evidence="8 9">
    <name type="scientific">Desulfomonile tiedjei (strain ATCC 49306 / DSM 6799 / DCB-1)</name>
    <dbReference type="NCBI Taxonomy" id="706587"/>
    <lineage>
        <taxon>Bacteria</taxon>
        <taxon>Pseudomonadati</taxon>
        <taxon>Thermodesulfobacteriota</taxon>
        <taxon>Desulfomonilia</taxon>
        <taxon>Desulfomonilales</taxon>
        <taxon>Desulfomonilaceae</taxon>
        <taxon>Desulfomonile</taxon>
    </lineage>
</organism>
<comment type="subunit">
    <text evidence="5">Part of the 50S ribosomal subunit; part of the 5S rRNA/L5/L18/L25 subcomplex. Contacts the 5S rRNA. Binds to the 5S rRNA independently of L5 and L18.</text>
</comment>
<evidence type="ECO:0000259" key="7">
    <source>
        <dbReference type="Pfam" id="PF14693"/>
    </source>
</evidence>
<dbReference type="PANTHER" id="PTHR33284">
    <property type="entry name" value="RIBOSOMAL PROTEIN L25/GLN-TRNA SYNTHETASE, ANTI-CODON-BINDING DOMAIN-CONTAINING PROTEIN"/>
    <property type="match status" value="1"/>
</dbReference>
<name>I4CA26_DESTA</name>
<comment type="function">
    <text evidence="5">This is one of the proteins that binds to the 5S RNA in the ribosome where it forms part of the central protuberance.</text>
</comment>
<dbReference type="AlphaFoldDB" id="I4CA26"/>
<keyword evidence="9" id="KW-1185">Reference proteome</keyword>
<dbReference type="HAMAP" id="MF_01334">
    <property type="entry name" value="Ribosomal_bL25_CTC"/>
    <property type="match status" value="1"/>
</dbReference>
<dbReference type="PATRIC" id="fig|706587.4.peg.4284"/>
<dbReference type="SUPFAM" id="SSF50715">
    <property type="entry name" value="Ribosomal protein L25-like"/>
    <property type="match status" value="1"/>
</dbReference>
<dbReference type="RefSeq" id="WP_014811543.1">
    <property type="nucleotide sequence ID" value="NC_018025.1"/>
</dbReference>
<dbReference type="PANTHER" id="PTHR33284:SF1">
    <property type="entry name" value="RIBOSOMAL PROTEIN L25_GLN-TRNA SYNTHETASE, ANTI-CODON-BINDING DOMAIN-CONTAINING PROTEIN"/>
    <property type="match status" value="1"/>
</dbReference>
<dbReference type="GO" id="GO:0008097">
    <property type="term" value="F:5S rRNA binding"/>
    <property type="evidence" value="ECO:0007669"/>
    <property type="project" value="InterPro"/>
</dbReference>
<evidence type="ECO:0000259" key="6">
    <source>
        <dbReference type="Pfam" id="PF01386"/>
    </source>
</evidence>
<dbReference type="InterPro" id="IPR020930">
    <property type="entry name" value="Ribosomal_uL5_bac-type"/>
</dbReference>
<dbReference type="Gene3D" id="2.170.120.20">
    <property type="entry name" value="Ribosomal protein L25, beta domain"/>
    <property type="match status" value="1"/>
</dbReference>
<protein>
    <recommendedName>
        <fullName evidence="5">Large ribosomal subunit protein bL25</fullName>
    </recommendedName>
    <alternativeName>
        <fullName evidence="5">General stress protein CTC</fullName>
    </alternativeName>
</protein>
<evidence type="ECO:0000256" key="2">
    <source>
        <dbReference type="ARBA" id="ARBA00022884"/>
    </source>
</evidence>
<evidence type="ECO:0000313" key="9">
    <source>
        <dbReference type="Proteomes" id="UP000006055"/>
    </source>
</evidence>
<dbReference type="STRING" id="706587.Desti_3774"/>
<dbReference type="GO" id="GO:0006412">
    <property type="term" value="P:translation"/>
    <property type="evidence" value="ECO:0007669"/>
    <property type="project" value="UniProtKB-UniRule"/>
</dbReference>
<dbReference type="KEGG" id="dti:Desti_3774"/>
<dbReference type="Gene3D" id="2.40.240.10">
    <property type="entry name" value="Ribosomal Protein L25, Chain P"/>
    <property type="match status" value="1"/>
</dbReference>
<accession>I4CA26</accession>
<dbReference type="InterPro" id="IPR020056">
    <property type="entry name" value="Rbsml_bL25/Gln-tRNA_synth_N"/>
</dbReference>
<dbReference type="NCBIfam" id="TIGR00731">
    <property type="entry name" value="bL25_bact_ctc"/>
    <property type="match status" value="1"/>
</dbReference>
<feature type="domain" description="Large ribosomal subunit protein bL25 beta" evidence="7">
    <location>
        <begin position="105"/>
        <end position="187"/>
    </location>
</feature>
<evidence type="ECO:0000313" key="8">
    <source>
        <dbReference type="EMBL" id="AFM26417.1"/>
    </source>
</evidence>
<evidence type="ECO:0000256" key="3">
    <source>
        <dbReference type="ARBA" id="ARBA00022980"/>
    </source>
</evidence>
<sequence length="201" mass="22042">MNKVLIEVEKRTETGKGPARRLRAVGKIPATLYGRKSEPISLSLNEHEFRKIYERAGSTSLFDLQIKGDGKVFTRSALIKERQIRAFDGTILHLDFQEILMDEAIEMAIPVEFEGKPIGLEKGGDFLITTREIRVSCLPGNIPEAIVVDVSGLDLGHSIHVGEITLPEGVSAVVEAGVALASVTAPKKEEEPEEPEEEKAE</sequence>
<dbReference type="InterPro" id="IPR037121">
    <property type="entry name" value="Ribosomal_bL25_C"/>
</dbReference>
<dbReference type="GO" id="GO:0022625">
    <property type="term" value="C:cytosolic large ribosomal subunit"/>
    <property type="evidence" value="ECO:0007669"/>
    <property type="project" value="TreeGrafter"/>
</dbReference>
<dbReference type="GO" id="GO:0003735">
    <property type="term" value="F:structural constituent of ribosome"/>
    <property type="evidence" value="ECO:0007669"/>
    <property type="project" value="InterPro"/>
</dbReference>
<proteinExistence type="inferred from homology"/>
<dbReference type="eggNOG" id="COG1825">
    <property type="taxonomic scope" value="Bacteria"/>
</dbReference>
<dbReference type="OrthoDB" id="9786489at2"/>
<dbReference type="HOGENOM" id="CLU_075939_2_1_7"/>
<evidence type="ECO:0000256" key="4">
    <source>
        <dbReference type="ARBA" id="ARBA00023274"/>
    </source>
</evidence>
<dbReference type="InterPro" id="IPR001021">
    <property type="entry name" value="Ribosomal_bL25_long"/>
</dbReference>